<evidence type="ECO:0000313" key="1">
    <source>
        <dbReference type="EMBL" id="KKN14673.1"/>
    </source>
</evidence>
<protein>
    <submittedName>
        <fullName evidence="1">Uncharacterized protein</fullName>
    </submittedName>
</protein>
<comment type="caution">
    <text evidence="1">The sequence shown here is derived from an EMBL/GenBank/DDBJ whole genome shotgun (WGS) entry which is preliminary data.</text>
</comment>
<gene>
    <name evidence="1" type="ORF">LCGC14_0993610</name>
</gene>
<dbReference type="EMBL" id="LAZR01003793">
    <property type="protein sequence ID" value="KKN14673.1"/>
    <property type="molecule type" value="Genomic_DNA"/>
</dbReference>
<sequence>MRFPEEYKVVPIASDMDVNASATNPCDSINMTNYHRATFIINFQDLGGAALYCKLYSGTTDAALTSALTFNYAFATATILTYTNATTASDILAANATSANLSIAHATYDNYMLIVEVEATAMDLANNEEWLTLSFPDTDTGATGNLSVVAILEPRYGGNISKSALN</sequence>
<reference evidence="1" key="1">
    <citation type="journal article" date="2015" name="Nature">
        <title>Complex archaea that bridge the gap between prokaryotes and eukaryotes.</title>
        <authorList>
            <person name="Spang A."/>
            <person name="Saw J.H."/>
            <person name="Jorgensen S.L."/>
            <person name="Zaremba-Niedzwiedzka K."/>
            <person name="Martijn J."/>
            <person name="Lind A.E."/>
            <person name="van Eijk R."/>
            <person name="Schleper C."/>
            <person name="Guy L."/>
            <person name="Ettema T.J."/>
        </authorList>
    </citation>
    <scope>NUCLEOTIDE SEQUENCE</scope>
</reference>
<proteinExistence type="predicted"/>
<name>A0A0F9RBF6_9ZZZZ</name>
<accession>A0A0F9RBF6</accession>
<dbReference type="AlphaFoldDB" id="A0A0F9RBF6"/>
<organism evidence="1">
    <name type="scientific">marine sediment metagenome</name>
    <dbReference type="NCBI Taxonomy" id="412755"/>
    <lineage>
        <taxon>unclassified sequences</taxon>
        <taxon>metagenomes</taxon>
        <taxon>ecological metagenomes</taxon>
    </lineage>
</organism>